<dbReference type="InterPro" id="IPR003591">
    <property type="entry name" value="Leu-rich_rpt_typical-subtyp"/>
</dbReference>
<dbReference type="PANTHER" id="PTHR48060:SF21">
    <property type="entry name" value="L DOMAIN-LIKE PROTEIN"/>
    <property type="match status" value="1"/>
</dbReference>
<dbReference type="PRINTS" id="PR00019">
    <property type="entry name" value="LEURICHRPT"/>
</dbReference>
<dbReference type="EnsemblPlants" id="OMERI02G05540.1">
    <property type="protein sequence ID" value="OMERI02G05540.1"/>
    <property type="gene ID" value="OMERI02G05540"/>
</dbReference>
<sequence>MAMLIRIQVLLLLLCTVTATDDSEAETEAEALLRWKSTLINANSLSSWSIANSTCSWFGLTCDTAGQVTELNLLSAGLNGTLDALYSPAFQNLTTINLCNNSLVGTIPANISMLRTLTVLDLSINNLVGDIPANISMLIALTILDLSDNNLTGAIPYQLSKLPRLVHLDLGDNHLTNPEYAMFFTPMPRLEFLCLSNNHLNGTFPEFILNSTSLRMEYLDLSANALSGPIPDSLPEIAPYLRYLFLSSNGFHGSIPNSLSRLQKLQALDVYENNLIGEIPEELGNLTNLKALVLSRNRLVGSLPPSFARMQQLLFLGIESNYINASDTPHHDSNLRGLDISNNNLLGNFPMVLRNLSELKVLNLGYNRISGEIPSWWESEKDVQDIFSSVAQHIVGDGCRTDFWRGNWLPRGGSITNNWPILFSFVGRTKITVAQGLTNNRWVRDLQGSLSNRALADYLALWDELQLVSVQSGQADSVLWRFSTNGVFSVSSAYKFFFSPSIRCPHGELIWKTKEPAREDNVNLNVQDDAVAPSSNIPSLAINGVDTSGGAGVGPEQGLCA</sequence>
<dbReference type="FunFam" id="3.80.10.10:FF:000041">
    <property type="entry name" value="LRR receptor-like serine/threonine-protein kinase ERECTA"/>
    <property type="match status" value="1"/>
</dbReference>
<keyword evidence="6" id="KW-0812">Transmembrane</keyword>
<evidence type="ECO:0000256" key="9">
    <source>
        <dbReference type="ARBA" id="ARBA00022777"/>
    </source>
</evidence>
<dbReference type="Pfam" id="PF00560">
    <property type="entry name" value="LRR_1"/>
    <property type="match status" value="8"/>
</dbReference>
<organism evidence="17">
    <name type="scientific">Oryza meridionalis</name>
    <dbReference type="NCBI Taxonomy" id="40149"/>
    <lineage>
        <taxon>Eukaryota</taxon>
        <taxon>Viridiplantae</taxon>
        <taxon>Streptophyta</taxon>
        <taxon>Embryophyta</taxon>
        <taxon>Tracheophyta</taxon>
        <taxon>Spermatophyta</taxon>
        <taxon>Magnoliopsida</taxon>
        <taxon>Liliopsida</taxon>
        <taxon>Poales</taxon>
        <taxon>Poaceae</taxon>
        <taxon>BOP clade</taxon>
        <taxon>Oryzoideae</taxon>
        <taxon>Oryzeae</taxon>
        <taxon>Oryzinae</taxon>
        <taxon>Oryza</taxon>
    </lineage>
</organism>
<keyword evidence="5" id="KW-0808">Transferase</keyword>
<dbReference type="Gene3D" id="3.80.10.10">
    <property type="entry name" value="Ribonuclease Inhibitor"/>
    <property type="match status" value="2"/>
</dbReference>
<keyword evidence="8" id="KW-0677">Repeat</keyword>
<evidence type="ECO:0000256" key="3">
    <source>
        <dbReference type="ARBA" id="ARBA00022527"/>
    </source>
</evidence>
<evidence type="ECO:0000256" key="10">
    <source>
        <dbReference type="ARBA" id="ARBA00022989"/>
    </source>
</evidence>
<keyword evidence="11" id="KW-0472">Membrane</keyword>
<dbReference type="PANTHER" id="PTHR48060">
    <property type="entry name" value="DNA DAMAGE-REPAIR/TOLERATION PROTEIN DRT100"/>
    <property type="match status" value="1"/>
</dbReference>
<dbReference type="SUPFAM" id="SSF52058">
    <property type="entry name" value="L domain-like"/>
    <property type="match status" value="1"/>
</dbReference>
<keyword evidence="3" id="KW-0723">Serine/threonine-protein kinase</keyword>
<evidence type="ECO:0000259" key="16">
    <source>
        <dbReference type="Pfam" id="PF08263"/>
    </source>
</evidence>
<evidence type="ECO:0000256" key="13">
    <source>
        <dbReference type="ARBA" id="ARBA00047899"/>
    </source>
</evidence>
<evidence type="ECO:0000313" key="17">
    <source>
        <dbReference type="EnsemblPlants" id="OMERI02G05540.1"/>
    </source>
</evidence>
<evidence type="ECO:0000256" key="1">
    <source>
        <dbReference type="ARBA" id="ARBA00004370"/>
    </source>
</evidence>
<keyword evidence="10" id="KW-1133">Transmembrane helix</keyword>
<feature type="domain" description="Leucine-rich repeat-containing N-terminal plant-type" evidence="16">
    <location>
        <begin position="26"/>
        <end position="63"/>
    </location>
</feature>
<accession>A0A0E0CG06</accession>
<dbReference type="GO" id="GO:0016020">
    <property type="term" value="C:membrane"/>
    <property type="evidence" value="ECO:0007669"/>
    <property type="project" value="UniProtKB-SubCell"/>
</dbReference>
<keyword evidence="9" id="KW-0418">Kinase</keyword>
<evidence type="ECO:0000256" key="7">
    <source>
        <dbReference type="ARBA" id="ARBA00022729"/>
    </source>
</evidence>
<evidence type="ECO:0000256" key="5">
    <source>
        <dbReference type="ARBA" id="ARBA00022679"/>
    </source>
</evidence>
<dbReference type="GO" id="GO:0004674">
    <property type="term" value="F:protein serine/threonine kinase activity"/>
    <property type="evidence" value="ECO:0007669"/>
    <property type="project" value="UniProtKB-KW"/>
</dbReference>
<feature type="signal peptide" evidence="15">
    <location>
        <begin position="1"/>
        <end position="19"/>
    </location>
</feature>
<dbReference type="FunFam" id="3.80.10.10:FF:000400">
    <property type="entry name" value="Nuclear pore complex protein NUP107"/>
    <property type="match status" value="1"/>
</dbReference>
<comment type="catalytic activity">
    <reaction evidence="13">
        <text>L-threonyl-[protein] + ATP = O-phospho-L-threonyl-[protein] + ADP + H(+)</text>
        <dbReference type="Rhea" id="RHEA:46608"/>
        <dbReference type="Rhea" id="RHEA-COMP:11060"/>
        <dbReference type="Rhea" id="RHEA-COMP:11605"/>
        <dbReference type="ChEBI" id="CHEBI:15378"/>
        <dbReference type="ChEBI" id="CHEBI:30013"/>
        <dbReference type="ChEBI" id="CHEBI:30616"/>
        <dbReference type="ChEBI" id="CHEBI:61977"/>
        <dbReference type="ChEBI" id="CHEBI:456216"/>
        <dbReference type="EC" id="2.7.11.1"/>
    </reaction>
</comment>
<reference evidence="17" key="2">
    <citation type="submission" date="2018-05" db="EMBL/GenBank/DDBJ databases">
        <title>OmerRS3 (Oryza meridionalis Reference Sequence Version 3).</title>
        <authorList>
            <person name="Zhang J."/>
            <person name="Kudrna D."/>
            <person name="Lee S."/>
            <person name="Talag J."/>
            <person name="Welchert J."/>
            <person name="Wing R.A."/>
        </authorList>
    </citation>
    <scope>NUCLEOTIDE SEQUENCE [LARGE SCALE GENOMIC DNA]</scope>
    <source>
        <strain evidence="17">cv. OR44</strain>
    </source>
</reference>
<protein>
    <recommendedName>
        <fullName evidence="2">non-specific serine/threonine protein kinase</fullName>
        <ecNumber evidence="2">2.7.11.1</ecNumber>
    </recommendedName>
</protein>
<reference evidence="17" key="1">
    <citation type="submission" date="2015-04" db="UniProtKB">
        <authorList>
            <consortium name="EnsemblPlants"/>
        </authorList>
    </citation>
    <scope>IDENTIFICATION</scope>
</reference>
<dbReference type="Gramene" id="OMERI02G05540.1">
    <property type="protein sequence ID" value="OMERI02G05540.1"/>
    <property type="gene ID" value="OMERI02G05540"/>
</dbReference>
<keyword evidence="4" id="KW-0433">Leucine-rich repeat</keyword>
<keyword evidence="18" id="KW-1185">Reference proteome</keyword>
<dbReference type="STRING" id="40149.A0A0E0CG06"/>
<comment type="catalytic activity">
    <reaction evidence="14">
        <text>L-seryl-[protein] + ATP = O-phospho-L-seryl-[protein] + ADP + H(+)</text>
        <dbReference type="Rhea" id="RHEA:17989"/>
        <dbReference type="Rhea" id="RHEA-COMP:9863"/>
        <dbReference type="Rhea" id="RHEA-COMP:11604"/>
        <dbReference type="ChEBI" id="CHEBI:15378"/>
        <dbReference type="ChEBI" id="CHEBI:29999"/>
        <dbReference type="ChEBI" id="CHEBI:30616"/>
        <dbReference type="ChEBI" id="CHEBI:83421"/>
        <dbReference type="ChEBI" id="CHEBI:456216"/>
        <dbReference type="EC" id="2.7.11.1"/>
    </reaction>
</comment>
<evidence type="ECO:0000256" key="2">
    <source>
        <dbReference type="ARBA" id="ARBA00012513"/>
    </source>
</evidence>
<dbReference type="InterPro" id="IPR001611">
    <property type="entry name" value="Leu-rich_rpt"/>
</dbReference>
<dbReference type="AlphaFoldDB" id="A0A0E0CG06"/>
<dbReference type="SMART" id="SM00369">
    <property type="entry name" value="LRR_TYP"/>
    <property type="match status" value="6"/>
</dbReference>
<dbReference type="EC" id="2.7.11.1" evidence="2"/>
<evidence type="ECO:0000256" key="14">
    <source>
        <dbReference type="ARBA" id="ARBA00048679"/>
    </source>
</evidence>
<name>A0A0E0CG06_9ORYZ</name>
<evidence type="ECO:0000256" key="12">
    <source>
        <dbReference type="ARBA" id="ARBA00023180"/>
    </source>
</evidence>
<evidence type="ECO:0000256" key="4">
    <source>
        <dbReference type="ARBA" id="ARBA00022614"/>
    </source>
</evidence>
<proteinExistence type="predicted"/>
<comment type="subcellular location">
    <subcellularLocation>
        <location evidence="1">Membrane</location>
    </subcellularLocation>
</comment>
<evidence type="ECO:0000256" key="8">
    <source>
        <dbReference type="ARBA" id="ARBA00022737"/>
    </source>
</evidence>
<evidence type="ECO:0000313" key="18">
    <source>
        <dbReference type="Proteomes" id="UP000008021"/>
    </source>
</evidence>
<dbReference type="Proteomes" id="UP000008021">
    <property type="component" value="Chromosome 2"/>
</dbReference>
<dbReference type="Pfam" id="PF08263">
    <property type="entry name" value="LRRNT_2"/>
    <property type="match status" value="1"/>
</dbReference>
<evidence type="ECO:0000256" key="11">
    <source>
        <dbReference type="ARBA" id="ARBA00023136"/>
    </source>
</evidence>
<keyword evidence="7 15" id="KW-0732">Signal</keyword>
<feature type="chain" id="PRO_5002355963" description="non-specific serine/threonine protein kinase" evidence="15">
    <location>
        <begin position="20"/>
        <end position="561"/>
    </location>
</feature>
<dbReference type="Pfam" id="PF13855">
    <property type="entry name" value="LRR_8"/>
    <property type="match status" value="1"/>
</dbReference>
<dbReference type="InterPro" id="IPR032675">
    <property type="entry name" value="LRR_dom_sf"/>
</dbReference>
<dbReference type="HOGENOM" id="CLU_486080_0_0_1"/>
<keyword evidence="12" id="KW-0325">Glycoprotein</keyword>
<dbReference type="InterPro" id="IPR013210">
    <property type="entry name" value="LRR_N_plant-typ"/>
</dbReference>
<evidence type="ECO:0000256" key="6">
    <source>
        <dbReference type="ARBA" id="ARBA00022692"/>
    </source>
</evidence>
<dbReference type="InterPro" id="IPR053211">
    <property type="entry name" value="DNA_repair-toleration"/>
</dbReference>
<evidence type="ECO:0000256" key="15">
    <source>
        <dbReference type="SAM" id="SignalP"/>
    </source>
</evidence>